<evidence type="ECO:0000313" key="4">
    <source>
        <dbReference type="EMBL" id="EQD31977.1"/>
    </source>
</evidence>
<dbReference type="Gene3D" id="1.10.30.50">
    <property type="match status" value="1"/>
</dbReference>
<reference evidence="5" key="1">
    <citation type="submission" date="2013-08" db="EMBL/GenBank/DDBJ databases">
        <authorList>
            <person name="Mendez C."/>
            <person name="Richter M."/>
            <person name="Ferrer M."/>
            <person name="Sanchez J."/>
        </authorList>
    </citation>
    <scope>NUCLEOTIDE SEQUENCE</scope>
</reference>
<evidence type="ECO:0000256" key="2">
    <source>
        <dbReference type="ARBA" id="ARBA00022801"/>
    </source>
</evidence>
<keyword evidence="5" id="KW-0255">Endonuclease</keyword>
<dbReference type="PANTHER" id="PTHR41286:SF1">
    <property type="entry name" value="HNH NUCLEASE YAJD-RELATED"/>
    <property type="match status" value="1"/>
</dbReference>
<dbReference type="EMBL" id="AUZZ01007131">
    <property type="protein sequence ID" value="EQD43483.1"/>
    <property type="molecule type" value="Genomic_DNA"/>
</dbReference>
<dbReference type="GO" id="GO:0008270">
    <property type="term" value="F:zinc ion binding"/>
    <property type="evidence" value="ECO:0007669"/>
    <property type="project" value="InterPro"/>
</dbReference>
<name>T0ZEI2_9ZZZZ</name>
<accession>T0ZEI2</accession>
<evidence type="ECO:0000256" key="1">
    <source>
        <dbReference type="ARBA" id="ARBA00022722"/>
    </source>
</evidence>
<reference evidence="5" key="2">
    <citation type="journal article" date="2014" name="ISME J.">
        <title>Microbial stratification in low pH oxic and suboxic macroscopic growths along an acid mine drainage.</title>
        <authorList>
            <person name="Mendez-Garcia C."/>
            <person name="Mesa V."/>
            <person name="Sprenger R.R."/>
            <person name="Richter M."/>
            <person name="Diez M.S."/>
            <person name="Solano J."/>
            <person name="Bargiela R."/>
            <person name="Golyshina O.V."/>
            <person name="Manteca A."/>
            <person name="Ramos J.L."/>
            <person name="Gallego J.R."/>
            <person name="Llorente I."/>
            <person name="Martins Dos Santos V.A."/>
            <person name="Jensen O.N."/>
            <person name="Pelaez A.I."/>
            <person name="Sanchez J."/>
            <person name="Ferrer M."/>
        </authorList>
    </citation>
    <scope>NUCLEOTIDE SEQUENCE</scope>
</reference>
<dbReference type="GO" id="GO:0005829">
    <property type="term" value="C:cytosol"/>
    <property type="evidence" value="ECO:0007669"/>
    <property type="project" value="TreeGrafter"/>
</dbReference>
<dbReference type="GO" id="GO:0016787">
    <property type="term" value="F:hydrolase activity"/>
    <property type="evidence" value="ECO:0007669"/>
    <property type="project" value="UniProtKB-KW"/>
</dbReference>
<dbReference type="SMART" id="SM00507">
    <property type="entry name" value="HNHc"/>
    <property type="match status" value="1"/>
</dbReference>
<comment type="caution">
    <text evidence="5">The sequence shown here is derived from an EMBL/GenBank/DDBJ whole genome shotgun (WGS) entry which is preliminary data.</text>
</comment>
<dbReference type="EMBL" id="AUZY01011961">
    <property type="protein sequence ID" value="EQD31977.1"/>
    <property type="molecule type" value="Genomic_DNA"/>
</dbReference>
<keyword evidence="1" id="KW-0540">Nuclease</keyword>
<dbReference type="InterPro" id="IPR003615">
    <property type="entry name" value="HNH_nuc"/>
</dbReference>
<dbReference type="GO" id="GO:0004519">
    <property type="term" value="F:endonuclease activity"/>
    <property type="evidence" value="ECO:0007669"/>
    <property type="project" value="UniProtKB-KW"/>
</dbReference>
<proteinExistence type="predicted"/>
<evidence type="ECO:0000259" key="3">
    <source>
        <dbReference type="SMART" id="SM00507"/>
    </source>
</evidence>
<dbReference type="PANTHER" id="PTHR41286">
    <property type="entry name" value="HNH NUCLEASE YAJD-RELATED"/>
    <property type="match status" value="1"/>
</dbReference>
<organism evidence="5">
    <name type="scientific">mine drainage metagenome</name>
    <dbReference type="NCBI Taxonomy" id="410659"/>
    <lineage>
        <taxon>unclassified sequences</taxon>
        <taxon>metagenomes</taxon>
        <taxon>ecological metagenomes</taxon>
    </lineage>
</organism>
<dbReference type="InterPro" id="IPR002711">
    <property type="entry name" value="HNH"/>
</dbReference>
<gene>
    <name evidence="4" type="ORF">B1B_17892</name>
    <name evidence="5" type="ORF">B2A_09880</name>
</gene>
<dbReference type="AlphaFoldDB" id="T0ZEI2"/>
<protein>
    <submittedName>
        <fullName evidence="5">HNH endonuclease</fullName>
    </submittedName>
</protein>
<evidence type="ECO:0000313" key="5">
    <source>
        <dbReference type="EMBL" id="EQD43483.1"/>
    </source>
</evidence>
<dbReference type="GO" id="GO:0003676">
    <property type="term" value="F:nucleic acid binding"/>
    <property type="evidence" value="ECO:0007669"/>
    <property type="project" value="InterPro"/>
</dbReference>
<feature type="domain" description="HNH nuclease" evidence="3">
    <location>
        <begin position="81"/>
        <end position="131"/>
    </location>
</feature>
<dbReference type="Pfam" id="PF01844">
    <property type="entry name" value="HNH"/>
    <property type="match status" value="1"/>
</dbReference>
<sequence length="161" mass="18426">MKRRGYVNDGLTDEGKRRLEEAARLGVCPYHWTPLPPRKWTWCGKGVPVGPQDNPATAEVWTCYWAFHLDPRWGRIKDWKTTREQALARDGKHCVQCGAAATEVDHIVEIQDGGEEFDLANLRSLCHRCHARKTAARRRYGPGRVAERVLRARLVPLEVET</sequence>
<keyword evidence="2" id="KW-0378">Hydrolase</keyword>
<dbReference type="CDD" id="cd00085">
    <property type="entry name" value="HNHc"/>
    <property type="match status" value="1"/>
</dbReference>